<reference evidence="2 3" key="1">
    <citation type="submission" date="2023-03" db="EMBL/GenBank/DDBJ databases">
        <title>Genome sequence of Lichtheimia ornata CBS 291.66.</title>
        <authorList>
            <person name="Mohabir J.T."/>
            <person name="Shea T.P."/>
            <person name="Kurbessoian T."/>
            <person name="Berby B."/>
            <person name="Fontaine J."/>
            <person name="Livny J."/>
            <person name="Gnirke A."/>
            <person name="Stajich J.E."/>
            <person name="Cuomo C.A."/>
        </authorList>
    </citation>
    <scope>NUCLEOTIDE SEQUENCE [LARGE SCALE GENOMIC DNA]</scope>
    <source>
        <strain evidence="2">CBS 291.66</strain>
    </source>
</reference>
<dbReference type="Proteomes" id="UP001234581">
    <property type="component" value="Unassembled WGS sequence"/>
</dbReference>
<dbReference type="Pfam" id="PF00168">
    <property type="entry name" value="C2"/>
    <property type="match status" value="1"/>
</dbReference>
<dbReference type="EMBL" id="JARTCD010000001">
    <property type="protein sequence ID" value="KAJ8664026.1"/>
    <property type="molecule type" value="Genomic_DNA"/>
</dbReference>
<dbReference type="Gene3D" id="2.60.40.150">
    <property type="entry name" value="C2 domain"/>
    <property type="match status" value="1"/>
</dbReference>
<dbReference type="CDD" id="cd00030">
    <property type="entry name" value="C2"/>
    <property type="match status" value="1"/>
</dbReference>
<evidence type="ECO:0000259" key="1">
    <source>
        <dbReference type="Pfam" id="PF00168"/>
    </source>
</evidence>
<name>A0AAD7Y5B6_9FUNG</name>
<dbReference type="GeneID" id="83207726"/>
<dbReference type="AlphaFoldDB" id="A0AAD7Y5B6"/>
<evidence type="ECO:0000313" key="2">
    <source>
        <dbReference type="EMBL" id="KAJ8664026.1"/>
    </source>
</evidence>
<comment type="caution">
    <text evidence="2">The sequence shown here is derived from an EMBL/GenBank/DDBJ whole genome shotgun (WGS) entry which is preliminary data.</text>
</comment>
<proteinExistence type="predicted"/>
<accession>A0AAD7Y5B6</accession>
<dbReference type="InterPro" id="IPR000008">
    <property type="entry name" value="C2_dom"/>
</dbReference>
<sequence>MLKTMAVNDLYVKLSYRNEEDGFTVCQTTVKKDDGSQAVWDEIFDFPDHVVELYVEVMDQTNGVDELVGFAAIPLHQHCHGIFTIFGIQGEVAGAVLMTFEYNIDIPEYQGLIVHRRSNFDEEHMVRVQELQQKAIAFDDAIQREQESLSRGIGVGDGASSFDKKLFETYKAVKDAEWEAQRAAYA</sequence>
<gene>
    <name evidence="2" type="ORF">O0I10_000304</name>
</gene>
<dbReference type="SUPFAM" id="SSF49562">
    <property type="entry name" value="C2 domain (Calcium/lipid-binding domain, CaLB)"/>
    <property type="match status" value="1"/>
</dbReference>
<feature type="domain" description="C2" evidence="1">
    <location>
        <begin position="9"/>
        <end position="77"/>
    </location>
</feature>
<evidence type="ECO:0000313" key="3">
    <source>
        <dbReference type="Proteomes" id="UP001234581"/>
    </source>
</evidence>
<dbReference type="RefSeq" id="XP_058348938.1">
    <property type="nucleotide sequence ID" value="XM_058480415.1"/>
</dbReference>
<dbReference type="InterPro" id="IPR035892">
    <property type="entry name" value="C2_domain_sf"/>
</dbReference>
<protein>
    <recommendedName>
        <fullName evidence="1">C2 domain-containing protein</fullName>
    </recommendedName>
</protein>
<keyword evidence="3" id="KW-1185">Reference proteome</keyword>
<organism evidence="2 3">
    <name type="scientific">Lichtheimia ornata</name>
    <dbReference type="NCBI Taxonomy" id="688661"/>
    <lineage>
        <taxon>Eukaryota</taxon>
        <taxon>Fungi</taxon>
        <taxon>Fungi incertae sedis</taxon>
        <taxon>Mucoromycota</taxon>
        <taxon>Mucoromycotina</taxon>
        <taxon>Mucoromycetes</taxon>
        <taxon>Mucorales</taxon>
        <taxon>Lichtheimiaceae</taxon>
        <taxon>Lichtheimia</taxon>
    </lineage>
</organism>